<gene>
    <name evidence="2" type="ORF">OXH18_09885</name>
</gene>
<name>A0A9E8ZP82_9CYAN</name>
<dbReference type="RefSeq" id="WP_268612509.1">
    <property type="nucleotide sequence ID" value="NZ_CP113797.1"/>
</dbReference>
<reference evidence="2" key="1">
    <citation type="submission" date="2022-12" db="EMBL/GenBank/DDBJ databases">
        <title>Polyphasic identification of a Novel Hot-Spring Cyanobacterium Ocullathermofonsia sinensis gen nov. sp. nov. and Genomic Insights on its Adaptations to the Thermal Habitat.</title>
        <authorList>
            <person name="Daroch M."/>
            <person name="Tang J."/>
            <person name="Jiang Y."/>
        </authorList>
    </citation>
    <scope>NUCLEOTIDE SEQUENCE</scope>
    <source>
        <strain evidence="2">PKUAC-SCTA174</strain>
    </source>
</reference>
<dbReference type="AlphaFoldDB" id="A0A9E8ZP82"/>
<organism evidence="2 3">
    <name type="scientific">Thermocoleostomius sinensis A174</name>
    <dbReference type="NCBI Taxonomy" id="2016057"/>
    <lineage>
        <taxon>Bacteria</taxon>
        <taxon>Bacillati</taxon>
        <taxon>Cyanobacteriota</taxon>
        <taxon>Cyanophyceae</taxon>
        <taxon>Oculatellales</taxon>
        <taxon>Oculatellaceae</taxon>
        <taxon>Thermocoleostomius</taxon>
    </lineage>
</organism>
<dbReference type="EMBL" id="CP113797">
    <property type="protein sequence ID" value="WAL62276.1"/>
    <property type="molecule type" value="Genomic_DNA"/>
</dbReference>
<dbReference type="SUPFAM" id="SSF52266">
    <property type="entry name" value="SGNH hydrolase"/>
    <property type="match status" value="1"/>
</dbReference>
<evidence type="ECO:0000256" key="1">
    <source>
        <dbReference type="SAM" id="MobiDB-lite"/>
    </source>
</evidence>
<feature type="compositionally biased region" description="Low complexity" evidence="1">
    <location>
        <begin position="654"/>
        <end position="663"/>
    </location>
</feature>
<sequence length="1068" mass="117887">MTNPVEKYPPSSSESTLRQWLHQAVGLDGLRFKLQVRGNNLHLLCEADPSPDRSTVLHRLLPALQQTDLNSLLPDNAASIYQVQVYGGQAGNLHPDWAFTIYLNQLDEHITQLQQEQPAMASSVPATAHSSGPVIPPEITGLAVSNRSLAKQGNEMAIASYLSETLSDLGIAVRVSVKSIACPINSNVYSTDIIRTVSTSKRLWIACQASYKPDPSLVCDSVTQKLRDLEIEGYRDAVILFQVAGETQPDWLLRVDLTPPNEMLRDWGRWGDVEAIQRLINQAIAPFGAYVSTASLKESSLHLVCAVIPRTPADINPVPDRQSIQQQVLPLLDLLAPQGIHTATLYGQVPYQAAPAWVDWIELPAASHPALADSPLTLALQEDWSAVAFLLHRLLNPDLDQYLLTGGIRLQLLPKQDLLHIMSESVRCPEQRYVSQTIVRFLKQLKLPDLAGVRIYGRRAGQKQPMWSYGADFVARERIIPEPAPEFAASDAYVNDLIAQPTDAVVRPELTPEIVQSVWKSARERALHWLQQALMRTQLLVPINDRPNSPALPGSSAQGYGVAIVWGLVGALVVVQANWLLESLLRQKPATVATQPTQMADAATSTAVVSSTTPVETEELSEFPFADVKLPRSSPTDRTAFDADKFTESTGSSQAAAEQTEAQKTPPPTNLPYTPQNLAVNLALAQSLEAESFAPDFNSRQFNDKLQLYYRVLEELGPPNVLIVGSSRALRGVDPTALEQALADLGHRDVQVFNFGINGATAQVIDLLLRQLLTPEQLPDLIVWADGARAFNSNAIDVTYNGMTASLSYQELAQGRLQLPQVGIASSGAESVAPSATGINVTLTDSYQALDRWLSQQVAQVVRPHQERDRLKQLIQYQMARVLPATEPASIPSELLASDGNLALSKTTTAFPSQYEFVDAAGFLSLGVQFNPATYYQKYARVSGDYDRDYLDFQITGVQEQALQALLQYTQQQQVPVVFVNLPMTDEYLDATRRGYEQQFQAYMIRLSLQQPGLSFHDLSEAWLTNYEYFSDPSHLNRYGAYAVSQRLAQDPRIAWPQSVNTNKEPLD</sequence>
<dbReference type="Proteomes" id="UP001163152">
    <property type="component" value="Chromosome"/>
</dbReference>
<proteinExistence type="predicted"/>
<evidence type="ECO:0008006" key="4">
    <source>
        <dbReference type="Google" id="ProtNLM"/>
    </source>
</evidence>
<evidence type="ECO:0000313" key="3">
    <source>
        <dbReference type="Proteomes" id="UP001163152"/>
    </source>
</evidence>
<accession>A0A9E8ZP82</accession>
<protein>
    <recommendedName>
        <fullName evidence="4">DUF1574 domain-containing protein</fullName>
    </recommendedName>
</protein>
<keyword evidence="3" id="KW-1185">Reference proteome</keyword>
<dbReference type="KEGG" id="tsin:OXH18_09885"/>
<feature type="region of interest" description="Disordered" evidence="1">
    <location>
        <begin position="628"/>
        <end position="670"/>
    </location>
</feature>
<evidence type="ECO:0000313" key="2">
    <source>
        <dbReference type="EMBL" id="WAL62276.1"/>
    </source>
</evidence>